<name>A0A2R6QM82_9APHY</name>
<evidence type="ECO:0000313" key="2">
    <source>
        <dbReference type="Proteomes" id="UP000186601"/>
    </source>
</evidence>
<comment type="caution">
    <text evidence="1">The sequence shown here is derived from an EMBL/GenBank/DDBJ whole genome shotgun (WGS) entry which is preliminary data.</text>
</comment>
<dbReference type="Proteomes" id="UP000186601">
    <property type="component" value="Unassembled WGS sequence"/>
</dbReference>
<dbReference type="AlphaFoldDB" id="A0A2R6QM82"/>
<keyword evidence="2" id="KW-1185">Reference proteome</keyword>
<organism evidence="1 2">
    <name type="scientific">Hermanssonia centrifuga</name>
    <dbReference type="NCBI Taxonomy" id="98765"/>
    <lineage>
        <taxon>Eukaryota</taxon>
        <taxon>Fungi</taxon>
        <taxon>Dikarya</taxon>
        <taxon>Basidiomycota</taxon>
        <taxon>Agaricomycotina</taxon>
        <taxon>Agaricomycetes</taxon>
        <taxon>Polyporales</taxon>
        <taxon>Meruliaceae</taxon>
        <taxon>Hermanssonia</taxon>
    </lineage>
</organism>
<dbReference type="EMBL" id="MLYV02000321">
    <property type="protein sequence ID" value="PSS11035.1"/>
    <property type="molecule type" value="Genomic_DNA"/>
</dbReference>
<dbReference type="OrthoDB" id="3036049at2759"/>
<sequence length="339" mass="38834">MTQPPATTESLYVRDPDLWFNDGSVVLEAEKTVFKVYSGILSQYSGSPVFGDMFSFPQPDEHDKDAETYDGRPLIHIPDSAHDLHHFLKAMHDSSYFDVSSLGPPDTLVITAVLRLSTKYEVNHLRARAITVLSRWYPPTLEAFIVLPRSFLPREEFPRHVLVANIARETDVPVLLPAALLLCCATSNARSIWDGAFYKEDSSLLCNLVDTNKRAIFLGRPLLSHFARTRVQSFFFYPKEKAEKCQAPERCSSFCRIYSSVYDDKEDPWMNPFYKLNWTSIRSTCCNMCAASWEKQHEDEIKKLWEELPNLFDLPGWPELTQRPIEPLIPLSLPVPDLV</sequence>
<accession>A0A2R6QM82</accession>
<evidence type="ECO:0000313" key="1">
    <source>
        <dbReference type="EMBL" id="PSS11035.1"/>
    </source>
</evidence>
<evidence type="ECO:0008006" key="3">
    <source>
        <dbReference type="Google" id="ProtNLM"/>
    </source>
</evidence>
<protein>
    <recommendedName>
        <fullName evidence="3">BTB domain-containing protein</fullName>
    </recommendedName>
</protein>
<reference evidence="1 2" key="1">
    <citation type="submission" date="2018-02" db="EMBL/GenBank/DDBJ databases">
        <title>Genome sequence of the basidiomycete white-rot fungus Phlebia centrifuga.</title>
        <authorList>
            <person name="Granchi Z."/>
            <person name="Peng M."/>
            <person name="de Vries R.P."/>
            <person name="Hilden K."/>
            <person name="Makela M.R."/>
            <person name="Grigoriev I."/>
            <person name="Riley R."/>
        </authorList>
    </citation>
    <scope>NUCLEOTIDE SEQUENCE [LARGE SCALE GENOMIC DNA]</scope>
    <source>
        <strain evidence="1 2">FBCC195</strain>
    </source>
</reference>
<proteinExistence type="predicted"/>
<gene>
    <name evidence="1" type="ORF">PHLCEN_2v3331</name>
</gene>